<protein>
    <recommendedName>
        <fullName evidence="1">ESPR domain-containing protein</fullName>
    </recommendedName>
</protein>
<evidence type="ECO:0000313" key="3">
    <source>
        <dbReference type="Proteomes" id="UP000425817"/>
    </source>
</evidence>
<dbReference type="EMBL" id="CP046622">
    <property type="protein sequence ID" value="QGW83708.1"/>
    <property type="molecule type" value="Genomic_DNA"/>
</dbReference>
<name>A0A6I6HLB0_VARPD</name>
<dbReference type="OrthoDB" id="9115518at2"/>
<evidence type="ECO:0000259" key="1">
    <source>
        <dbReference type="Pfam" id="PF13018"/>
    </source>
</evidence>
<evidence type="ECO:0000313" key="2">
    <source>
        <dbReference type="EMBL" id="QGW83708.1"/>
    </source>
</evidence>
<dbReference type="Pfam" id="PF13018">
    <property type="entry name" value="ESPR"/>
    <property type="match status" value="1"/>
</dbReference>
<accession>A0A6I6HLB0</accession>
<gene>
    <name evidence="2" type="ORF">GOQ09_19890</name>
</gene>
<dbReference type="InterPro" id="IPR024973">
    <property type="entry name" value="ESPR"/>
</dbReference>
<feature type="domain" description="ESPR" evidence="1">
    <location>
        <begin position="1"/>
        <end position="25"/>
    </location>
</feature>
<dbReference type="RefSeq" id="WP_157615100.1">
    <property type="nucleotide sequence ID" value="NZ_CP046622.1"/>
</dbReference>
<organism evidence="2 3">
    <name type="scientific">Variovorax paradoxus</name>
    <dbReference type="NCBI Taxonomy" id="34073"/>
    <lineage>
        <taxon>Bacteria</taxon>
        <taxon>Pseudomonadati</taxon>
        <taxon>Pseudomonadota</taxon>
        <taxon>Betaproteobacteria</taxon>
        <taxon>Burkholderiales</taxon>
        <taxon>Comamonadaceae</taxon>
        <taxon>Variovorax</taxon>
    </lineage>
</organism>
<reference evidence="2 3" key="1">
    <citation type="submission" date="2019-12" db="EMBL/GenBank/DDBJ databases">
        <title>Hybrid Genome Assemblies of two High G+C Isolates from Undergraduate Microbiology Courses.</title>
        <authorList>
            <person name="Ne Ville C.J."/>
            <person name="Enright D."/>
            <person name="Hernandez I."/>
            <person name="Dodsworth J."/>
            <person name="Orwin P.M."/>
        </authorList>
    </citation>
    <scope>NUCLEOTIDE SEQUENCE [LARGE SCALE GENOMIC DNA]</scope>
    <source>
        <strain evidence="2 3">CSUSB</strain>
    </source>
</reference>
<sequence>MNKIYRSVWNESLGAWVATSEITSAGLLHESTARGFPP</sequence>
<dbReference type="Proteomes" id="UP000425817">
    <property type="component" value="Chromosome"/>
</dbReference>
<dbReference type="AlphaFoldDB" id="A0A6I6HLB0"/>
<proteinExistence type="predicted"/>